<name>A0ABQ0NX71_9PROT</name>
<reference evidence="1" key="1">
    <citation type="submission" date="2013-04" db="EMBL/GenBank/DDBJ databases">
        <title>The genome sequencing project of 58 acetic acid bacteria.</title>
        <authorList>
            <person name="Okamoto-Kainuma A."/>
            <person name="Ishikawa M."/>
            <person name="Umino S."/>
            <person name="Koizumi Y."/>
            <person name="Shiwa Y."/>
            <person name="Yoshikawa H."/>
            <person name="Matsutani M."/>
            <person name="Matsushita K."/>
        </authorList>
    </citation>
    <scope>NUCLEOTIDE SEQUENCE</scope>
    <source>
        <strain evidence="1">DSM 15669</strain>
    </source>
</reference>
<dbReference type="RefSeq" id="WP_018979499.1">
    <property type="nucleotide sequence ID" value="NZ_BAQD01000001.1"/>
</dbReference>
<comment type="caution">
    <text evidence="1">The sequence shown here is derived from an EMBL/GenBank/DDBJ whole genome shotgun (WGS) entry which is preliminary data.</text>
</comment>
<organism evidence="1 2">
    <name type="scientific">Saccharibacter floricola DSM 15669</name>
    <dbReference type="NCBI Taxonomy" id="1123227"/>
    <lineage>
        <taxon>Bacteria</taxon>
        <taxon>Pseudomonadati</taxon>
        <taxon>Pseudomonadota</taxon>
        <taxon>Alphaproteobacteria</taxon>
        <taxon>Acetobacterales</taxon>
        <taxon>Acetobacteraceae</taxon>
        <taxon>Saccharibacter</taxon>
    </lineage>
</organism>
<accession>A0ABQ0NX71</accession>
<dbReference type="InterPro" id="IPR010035">
    <property type="entry name" value="Thi_S"/>
</dbReference>
<dbReference type="EMBL" id="BAQD01000001">
    <property type="protein sequence ID" value="GBQ04921.1"/>
    <property type="molecule type" value="Genomic_DNA"/>
</dbReference>
<evidence type="ECO:0000313" key="2">
    <source>
        <dbReference type="Proteomes" id="UP001062901"/>
    </source>
</evidence>
<dbReference type="Proteomes" id="UP001062901">
    <property type="component" value="Unassembled WGS sequence"/>
</dbReference>
<gene>
    <name evidence="1" type="ORF">AA15669_0214</name>
</gene>
<dbReference type="InterPro" id="IPR003749">
    <property type="entry name" value="ThiS/MoaD-like"/>
</dbReference>
<keyword evidence="2" id="KW-1185">Reference proteome</keyword>
<protein>
    <submittedName>
        <fullName evidence="1">Thiamine biosynthesis protein ThiS</fullName>
    </submittedName>
</protein>
<dbReference type="Gene3D" id="3.10.20.30">
    <property type="match status" value="1"/>
</dbReference>
<sequence length="65" mass="6722">MTILHVNGETRPLSPTLTELLKELGLGDAVVATALNGHFVAADERDAATLRSGDAIEILAPLQGG</sequence>
<dbReference type="InterPro" id="IPR016155">
    <property type="entry name" value="Mopterin_synth/thiamin_S_b"/>
</dbReference>
<dbReference type="Pfam" id="PF02597">
    <property type="entry name" value="ThiS"/>
    <property type="match status" value="1"/>
</dbReference>
<evidence type="ECO:0000313" key="1">
    <source>
        <dbReference type="EMBL" id="GBQ04921.1"/>
    </source>
</evidence>
<proteinExistence type="predicted"/>
<dbReference type="CDD" id="cd00565">
    <property type="entry name" value="Ubl_ThiS"/>
    <property type="match status" value="1"/>
</dbReference>
<dbReference type="SUPFAM" id="SSF54285">
    <property type="entry name" value="MoaD/ThiS"/>
    <property type="match status" value="1"/>
</dbReference>
<dbReference type="NCBIfam" id="TIGR01683">
    <property type="entry name" value="thiS"/>
    <property type="match status" value="1"/>
</dbReference>
<dbReference type="InterPro" id="IPR012675">
    <property type="entry name" value="Beta-grasp_dom_sf"/>
</dbReference>